<keyword evidence="10" id="KW-0472">Membrane</keyword>
<protein>
    <submittedName>
        <fullName evidence="13">Acetylglucosaminyltransferase</fullName>
    </submittedName>
</protein>
<keyword evidence="4" id="KW-0805">Transcription regulation</keyword>
<organism evidence="14">
    <name type="scientific">Volvox carteri f. nagariensis</name>
    <dbReference type="NCBI Taxonomy" id="3068"/>
    <lineage>
        <taxon>Eukaryota</taxon>
        <taxon>Viridiplantae</taxon>
        <taxon>Chlorophyta</taxon>
        <taxon>core chlorophytes</taxon>
        <taxon>Chlorophyceae</taxon>
        <taxon>CS clade</taxon>
        <taxon>Chlamydomonadales</taxon>
        <taxon>Volvocaceae</taxon>
        <taxon>Volvox</taxon>
    </lineage>
</organism>
<evidence type="ECO:0000256" key="2">
    <source>
        <dbReference type="ARBA" id="ARBA00010386"/>
    </source>
</evidence>
<feature type="compositionally biased region" description="Polar residues" evidence="9">
    <location>
        <begin position="514"/>
        <end position="532"/>
    </location>
</feature>
<evidence type="ECO:0000256" key="3">
    <source>
        <dbReference type="ARBA" id="ARBA00022664"/>
    </source>
</evidence>
<dbReference type="OrthoDB" id="5954868at2759"/>
<evidence type="ECO:0000259" key="12">
    <source>
        <dbReference type="Pfam" id="PF24793"/>
    </source>
</evidence>
<dbReference type="GO" id="GO:0071013">
    <property type="term" value="C:catalytic step 2 spliceosome"/>
    <property type="evidence" value="ECO:0007669"/>
    <property type="project" value="TreeGrafter"/>
</dbReference>
<dbReference type="eggNOG" id="KOG3756">
    <property type="taxonomic scope" value="Eukaryota"/>
</dbReference>
<sequence length="1153" mass="124337">MQPSVPLQFRAGFVAYIALSLGIILVLIIDPLIDKPVGLIKLRHFTRKQLSHGLNACSWDYEGSWRIGFARGSPDPMHLDVSPEPVITCANLANATAVSFVADPFLFIPDRSIAPLTAAILLANSTFGNGAKRGDDAGGGGDGLPWFAFYEMKNLARYIGELGVAVSYDDGATWLHLGTALAESFHLSFPLVLYDSTTEQYLMFPETSAARDGAVRVYGTSQETFPFGWQLLSSRQLDDPGWAATRRWFQFGAPAKYVDTAPVWFRSRWWIFTTRVGSPPARQPKYTLLLYTADELLGEWRAHPSNLAGAASLKANGGRVPYGIDADPRYARNGGRPFVLGDALYRWSQDCSRYYGEALVLLRADVANESSYVERVVTRYEPRRDGVSWNAERVHHADLQLLPDGTWGGFVDGDRYADGMAFFIEREQWFLELKALLLRLAMLQLFLVVVAVAMMYAGYWEAIERIGPSGGGVAVVAAISLPTQKIKQGMAALDPAVLERELEALRRQRYEASQRVQASRQPLSGTATQARNASGDAALVPSRPALGSGRFGPERGFSGPPPLRGGVADGPRAASTLREGPLSGRLGSGPSPRGLPGGAGPHDGPSRGSLRFHGGSGPSSGGGGRGFRDHEDAAAVAVAAPPPRRRAVLSVVVSDHAPQQQQQHEAAHADKTGQPDSRRENVPGRGDADRDRDYHHGHHRARDGDSDRDLSRGRRLGPALVGDDDRDLGRSRDRGWGWDEDRRRREYGNQDDGHEHGYGGAGGRGTKRPAPAAAADADGAGAGSAAAGAAAAAVVVEDPDSRKRARRLLGRTLLGTLQRFRQEDAAFQASDAAARRAELARKAEEKAAAEAERLRRQAAEERARKRQEELDALMDLNLATDIKVLELLYAKKLARRRALAAFLRADGVPASDGNGNGYGNGNGGAGKTFPQQYQPQAVYWLPVSHCPSTLALKERQEQELKDWEEAVLAELELEKDGLRLRSKARRQGIAERRQRAAEARTTGRAGAAAAAEGTTVEGREDEDVAEEDREALEAVELDAHHEDVEVEEEEVDEQEHEVEVEAAEEPSDGGGGTADAAAAAAAAAEEEEEEEAVRAGSGASAAKAKAEENGKEKERKVSKGRELAMGEVGGGETAKAAVVRDDSDSGAGDDEMA</sequence>
<feature type="compositionally biased region" description="Acidic residues" evidence="9">
    <location>
        <begin position="1044"/>
        <end position="1067"/>
    </location>
</feature>
<dbReference type="KEGG" id="vcn:VOLCADRAFT_97248"/>
<dbReference type="RefSeq" id="XP_002956309.1">
    <property type="nucleotide sequence ID" value="XM_002956263.1"/>
</dbReference>
<feature type="compositionally biased region" description="Acidic residues" evidence="9">
    <location>
        <begin position="1019"/>
        <end position="1036"/>
    </location>
</feature>
<feature type="compositionally biased region" description="Low complexity" evidence="9">
    <location>
        <begin position="580"/>
        <end position="594"/>
    </location>
</feature>
<dbReference type="InParanoid" id="D8UC89"/>
<comment type="subcellular location">
    <subcellularLocation>
        <location evidence="1">Nucleus</location>
    </subcellularLocation>
</comment>
<feature type="region of interest" description="Disordered" evidence="9">
    <location>
        <begin position="513"/>
        <end position="780"/>
    </location>
</feature>
<dbReference type="AlphaFoldDB" id="D8UC89"/>
<keyword evidence="3" id="KW-0507">mRNA processing</keyword>
<evidence type="ECO:0000256" key="9">
    <source>
        <dbReference type="SAM" id="MobiDB-lite"/>
    </source>
</evidence>
<keyword evidence="14" id="KW-1185">Reference proteome</keyword>
<feature type="domain" description="Glucosamine inositolphosphorylceramide transferase 1 N-terminal" evidence="12">
    <location>
        <begin position="147"/>
        <end position="414"/>
    </location>
</feature>
<evidence type="ECO:0000256" key="6">
    <source>
        <dbReference type="ARBA" id="ARBA00023187"/>
    </source>
</evidence>
<keyword evidence="8" id="KW-0175">Coiled coil</keyword>
<feature type="compositionally biased region" description="Low complexity" evidence="9">
    <location>
        <begin position="999"/>
        <end position="1016"/>
    </location>
</feature>
<feature type="compositionally biased region" description="Basic and acidic residues" evidence="9">
    <location>
        <begin position="702"/>
        <end position="712"/>
    </location>
</feature>
<accession>D8UC89</accession>
<feature type="compositionally biased region" description="Basic and acidic residues" evidence="9">
    <location>
        <begin position="1104"/>
        <end position="1124"/>
    </location>
</feature>
<evidence type="ECO:0000256" key="10">
    <source>
        <dbReference type="SAM" id="Phobius"/>
    </source>
</evidence>
<feature type="transmembrane region" description="Helical" evidence="10">
    <location>
        <begin position="13"/>
        <end position="33"/>
    </location>
</feature>
<dbReference type="GO" id="GO:0016740">
    <property type="term" value="F:transferase activity"/>
    <property type="evidence" value="ECO:0007669"/>
    <property type="project" value="UniProtKB-KW"/>
</dbReference>
<dbReference type="GeneID" id="9619130"/>
<dbReference type="Pfam" id="PF24793">
    <property type="entry name" value="GINT1_N"/>
    <property type="match status" value="1"/>
</dbReference>
<evidence type="ECO:0000313" key="13">
    <source>
        <dbReference type="EMBL" id="EFJ42658.1"/>
    </source>
</evidence>
<keyword evidence="7" id="KW-0539">Nucleus</keyword>
<feature type="compositionally biased region" description="Basic and acidic residues" evidence="9">
    <location>
        <begin position="665"/>
        <end position="694"/>
    </location>
</feature>
<dbReference type="PANTHER" id="PTHR12707:SF0">
    <property type="entry name" value="PININ"/>
    <property type="match status" value="1"/>
</dbReference>
<evidence type="ECO:0000313" key="14">
    <source>
        <dbReference type="Proteomes" id="UP000001058"/>
    </source>
</evidence>
<feature type="domain" description="Pinin/SDK/MemA protein" evidence="11">
    <location>
        <begin position="800"/>
        <end position="903"/>
    </location>
</feature>
<dbReference type="InterPro" id="IPR056442">
    <property type="entry name" value="GINT1_N"/>
</dbReference>
<keyword evidence="5" id="KW-0804">Transcription</keyword>
<gene>
    <name evidence="13" type="primary">elg26</name>
    <name evidence="13" type="ORF">VOLCADRAFT_97248</name>
</gene>
<dbReference type="GO" id="GO:0008380">
    <property type="term" value="P:RNA splicing"/>
    <property type="evidence" value="ECO:0007669"/>
    <property type="project" value="UniProtKB-KW"/>
</dbReference>
<dbReference type="Pfam" id="PF04696">
    <property type="entry name" value="Pinin_SDK_memA"/>
    <property type="match status" value="1"/>
</dbReference>
<dbReference type="InterPro" id="IPR039853">
    <property type="entry name" value="Pinin"/>
</dbReference>
<evidence type="ECO:0000256" key="7">
    <source>
        <dbReference type="ARBA" id="ARBA00023242"/>
    </source>
</evidence>
<dbReference type="STRING" id="3068.D8UC89"/>
<evidence type="ECO:0000259" key="11">
    <source>
        <dbReference type="Pfam" id="PF04696"/>
    </source>
</evidence>
<dbReference type="GO" id="GO:0006397">
    <property type="term" value="P:mRNA processing"/>
    <property type="evidence" value="ECO:0007669"/>
    <property type="project" value="UniProtKB-KW"/>
</dbReference>
<evidence type="ECO:0000256" key="1">
    <source>
        <dbReference type="ARBA" id="ARBA00004123"/>
    </source>
</evidence>
<feature type="compositionally biased region" description="Gly residues" evidence="9">
    <location>
        <begin position="614"/>
        <end position="625"/>
    </location>
</feature>
<dbReference type="EMBL" id="GL378380">
    <property type="protein sequence ID" value="EFJ42658.1"/>
    <property type="molecule type" value="Genomic_DNA"/>
</dbReference>
<evidence type="ECO:0000256" key="5">
    <source>
        <dbReference type="ARBA" id="ARBA00023163"/>
    </source>
</evidence>
<evidence type="ECO:0000256" key="8">
    <source>
        <dbReference type="SAM" id="Coils"/>
    </source>
</evidence>
<reference evidence="13 14" key="1">
    <citation type="journal article" date="2010" name="Science">
        <title>Genomic analysis of organismal complexity in the multicellular green alga Volvox carteri.</title>
        <authorList>
            <person name="Prochnik S.E."/>
            <person name="Umen J."/>
            <person name="Nedelcu A.M."/>
            <person name="Hallmann A."/>
            <person name="Miller S.M."/>
            <person name="Nishii I."/>
            <person name="Ferris P."/>
            <person name="Kuo A."/>
            <person name="Mitros T."/>
            <person name="Fritz-Laylin L.K."/>
            <person name="Hellsten U."/>
            <person name="Chapman J."/>
            <person name="Simakov O."/>
            <person name="Rensing S.A."/>
            <person name="Terry A."/>
            <person name="Pangilinan J."/>
            <person name="Kapitonov V."/>
            <person name="Jurka J."/>
            <person name="Salamov A."/>
            <person name="Shapiro H."/>
            <person name="Schmutz J."/>
            <person name="Grimwood J."/>
            <person name="Lindquist E."/>
            <person name="Lucas S."/>
            <person name="Grigoriev I.V."/>
            <person name="Schmitt R."/>
            <person name="Kirk D."/>
            <person name="Rokhsar D.S."/>
        </authorList>
    </citation>
    <scope>NUCLEOTIDE SEQUENCE [LARGE SCALE GENOMIC DNA]</scope>
    <source>
        <strain evidence="14">f. Nagariensis / Eve</strain>
    </source>
</reference>
<evidence type="ECO:0000256" key="4">
    <source>
        <dbReference type="ARBA" id="ARBA00023015"/>
    </source>
</evidence>
<feature type="compositionally biased region" description="Basic and acidic residues" evidence="9">
    <location>
        <begin position="988"/>
        <end position="998"/>
    </location>
</feature>
<feature type="region of interest" description="Disordered" evidence="9">
    <location>
        <begin position="985"/>
        <end position="1153"/>
    </location>
</feature>
<keyword evidence="6" id="KW-0508">mRNA splicing</keyword>
<feature type="compositionally biased region" description="Basic and acidic residues" evidence="9">
    <location>
        <begin position="727"/>
        <end position="757"/>
    </location>
</feature>
<dbReference type="eggNOG" id="KOG1022">
    <property type="taxonomic scope" value="Eukaryota"/>
</dbReference>
<dbReference type="InterPro" id="IPR006786">
    <property type="entry name" value="Pinin_SDK_MemA"/>
</dbReference>
<name>D8UC89_VOLCA</name>
<feature type="transmembrane region" description="Helical" evidence="10">
    <location>
        <begin position="436"/>
        <end position="459"/>
    </location>
</feature>
<dbReference type="Proteomes" id="UP000001058">
    <property type="component" value="Unassembled WGS sequence"/>
</dbReference>
<proteinExistence type="inferred from homology"/>
<comment type="similarity">
    <text evidence="2">Belongs to the pinin family.</text>
</comment>
<feature type="compositionally biased region" description="Low complexity" evidence="9">
    <location>
        <begin position="1094"/>
        <end position="1103"/>
    </location>
</feature>
<keyword evidence="10" id="KW-1133">Transmembrane helix</keyword>
<dbReference type="PANTHER" id="PTHR12707">
    <property type="entry name" value="PINN"/>
    <property type="match status" value="1"/>
</dbReference>
<keyword evidence="13" id="KW-0808">Transferase</keyword>
<keyword evidence="10" id="KW-0812">Transmembrane</keyword>
<feature type="compositionally biased region" description="Low complexity" evidence="9">
    <location>
        <begin position="1074"/>
        <end position="1083"/>
    </location>
</feature>
<feature type="coiled-coil region" evidence="8">
    <location>
        <begin position="832"/>
        <end position="876"/>
    </location>
</feature>
<feature type="compositionally biased region" description="Low complexity" evidence="9">
    <location>
        <begin position="768"/>
        <end position="780"/>
    </location>
</feature>